<dbReference type="EMBL" id="JADNRY010000052">
    <property type="protein sequence ID" value="KAF9069325.1"/>
    <property type="molecule type" value="Genomic_DNA"/>
</dbReference>
<comment type="caution">
    <text evidence="2">The sequence shown here is derived from an EMBL/GenBank/DDBJ whole genome shotgun (WGS) entry which is preliminary data.</text>
</comment>
<evidence type="ECO:0000313" key="3">
    <source>
        <dbReference type="Proteomes" id="UP000772434"/>
    </source>
</evidence>
<keyword evidence="3" id="KW-1185">Reference proteome</keyword>
<name>A0A9P5PWG3_9AGAR</name>
<organism evidence="2 3">
    <name type="scientific">Rhodocollybia butyracea</name>
    <dbReference type="NCBI Taxonomy" id="206335"/>
    <lineage>
        <taxon>Eukaryota</taxon>
        <taxon>Fungi</taxon>
        <taxon>Dikarya</taxon>
        <taxon>Basidiomycota</taxon>
        <taxon>Agaricomycotina</taxon>
        <taxon>Agaricomycetes</taxon>
        <taxon>Agaricomycetidae</taxon>
        <taxon>Agaricales</taxon>
        <taxon>Marasmiineae</taxon>
        <taxon>Omphalotaceae</taxon>
        <taxon>Rhodocollybia</taxon>
    </lineage>
</organism>
<feature type="compositionally biased region" description="Polar residues" evidence="1">
    <location>
        <begin position="1"/>
        <end position="16"/>
    </location>
</feature>
<evidence type="ECO:0000313" key="2">
    <source>
        <dbReference type="EMBL" id="KAF9069325.1"/>
    </source>
</evidence>
<sequence length="113" mass="12007">MEQSSKASSNNNQPGVNYSEEMLSLMHSIHSMMQAREEREASVLRTSSGPPHTAIAPVTSQLTSNISVPVMEPISTEQAGAHPAPASDPLASTLTSILAPLHEAILDLQHVIV</sequence>
<reference evidence="2" key="1">
    <citation type="submission" date="2020-11" db="EMBL/GenBank/DDBJ databases">
        <authorList>
            <consortium name="DOE Joint Genome Institute"/>
            <person name="Ahrendt S."/>
            <person name="Riley R."/>
            <person name="Andreopoulos W."/>
            <person name="Labutti K."/>
            <person name="Pangilinan J."/>
            <person name="Ruiz-Duenas F.J."/>
            <person name="Barrasa J.M."/>
            <person name="Sanchez-Garcia M."/>
            <person name="Camarero S."/>
            <person name="Miyauchi S."/>
            <person name="Serrano A."/>
            <person name="Linde D."/>
            <person name="Babiker R."/>
            <person name="Drula E."/>
            <person name="Ayuso-Fernandez I."/>
            <person name="Pacheco R."/>
            <person name="Padilla G."/>
            <person name="Ferreira P."/>
            <person name="Barriuso J."/>
            <person name="Kellner H."/>
            <person name="Castanera R."/>
            <person name="Alfaro M."/>
            <person name="Ramirez L."/>
            <person name="Pisabarro A.G."/>
            <person name="Kuo A."/>
            <person name="Tritt A."/>
            <person name="Lipzen A."/>
            <person name="He G."/>
            <person name="Yan M."/>
            <person name="Ng V."/>
            <person name="Cullen D."/>
            <person name="Martin F."/>
            <person name="Rosso M.-N."/>
            <person name="Henrissat B."/>
            <person name="Hibbett D."/>
            <person name="Martinez A.T."/>
            <person name="Grigoriev I.V."/>
        </authorList>
    </citation>
    <scope>NUCLEOTIDE SEQUENCE</scope>
    <source>
        <strain evidence="2">AH 40177</strain>
    </source>
</reference>
<gene>
    <name evidence="2" type="ORF">BDP27DRAFT_1421114</name>
</gene>
<accession>A0A9P5PWG3</accession>
<protein>
    <submittedName>
        <fullName evidence="2">Uncharacterized protein</fullName>
    </submittedName>
</protein>
<dbReference type="AlphaFoldDB" id="A0A9P5PWG3"/>
<feature type="compositionally biased region" description="Low complexity" evidence="1">
    <location>
        <begin position="22"/>
        <end position="33"/>
    </location>
</feature>
<dbReference type="Proteomes" id="UP000772434">
    <property type="component" value="Unassembled WGS sequence"/>
</dbReference>
<feature type="region of interest" description="Disordered" evidence="1">
    <location>
        <begin position="1"/>
        <end position="60"/>
    </location>
</feature>
<proteinExistence type="predicted"/>
<evidence type="ECO:0000256" key="1">
    <source>
        <dbReference type="SAM" id="MobiDB-lite"/>
    </source>
</evidence>